<organism evidence="3 4">
    <name type="scientific">Bathymodiolus thermophilus thioautotrophic gill symbiont</name>
    <dbReference type="NCBI Taxonomy" id="2360"/>
    <lineage>
        <taxon>Bacteria</taxon>
        <taxon>Pseudomonadati</taxon>
        <taxon>Pseudomonadota</taxon>
        <taxon>Gammaproteobacteria</taxon>
        <taxon>sulfur-oxidizing symbionts</taxon>
    </lineage>
</organism>
<proteinExistence type="predicted"/>
<dbReference type="EMBL" id="CP024634">
    <property type="protein sequence ID" value="AYQ56144.1"/>
    <property type="molecule type" value="Genomic_DNA"/>
</dbReference>
<dbReference type="Gene3D" id="6.10.140.1340">
    <property type="match status" value="1"/>
</dbReference>
<protein>
    <recommendedName>
        <fullName evidence="2">Inner membrane protein YgaP-like transmembrane domain-containing protein</fullName>
    </recommendedName>
</protein>
<keyword evidence="1" id="KW-1133">Transmembrane helix</keyword>
<feature type="domain" description="Inner membrane protein YgaP-like transmembrane" evidence="2">
    <location>
        <begin position="7"/>
        <end position="64"/>
    </location>
</feature>
<gene>
    <name evidence="3" type="ORF">MS2017_0399</name>
</gene>
<dbReference type="AlphaFoldDB" id="A0A3G3IKN8"/>
<name>A0A3G3IKN8_9GAMM</name>
<feature type="transmembrane region" description="Helical" evidence="1">
    <location>
        <begin position="12"/>
        <end position="32"/>
    </location>
</feature>
<accession>A0A3G3IKN8</accession>
<keyword evidence="1" id="KW-0472">Membrane</keyword>
<dbReference type="InterPro" id="IPR021309">
    <property type="entry name" value="YgaP-like_TM"/>
</dbReference>
<evidence type="ECO:0000256" key="1">
    <source>
        <dbReference type="SAM" id="Phobius"/>
    </source>
</evidence>
<evidence type="ECO:0000313" key="3">
    <source>
        <dbReference type="EMBL" id="AYQ56144.1"/>
    </source>
</evidence>
<feature type="transmembrane region" description="Helical" evidence="1">
    <location>
        <begin position="38"/>
        <end position="59"/>
    </location>
</feature>
<sequence>MTKDNKMTVNNTVMAIAGIFIMGSLLLSGINFNEPNWLWLSFFVGFNLFQSSFTGFCPAAKILKALGMKDNDCCS</sequence>
<dbReference type="Proteomes" id="UP000278334">
    <property type="component" value="Chromosome"/>
</dbReference>
<evidence type="ECO:0000259" key="2">
    <source>
        <dbReference type="Pfam" id="PF11127"/>
    </source>
</evidence>
<keyword evidence="1" id="KW-0812">Transmembrane</keyword>
<evidence type="ECO:0000313" key="4">
    <source>
        <dbReference type="Proteomes" id="UP000278334"/>
    </source>
</evidence>
<reference evidence="3 4" key="1">
    <citation type="submission" date="2017-11" db="EMBL/GenBank/DDBJ databases">
        <title>Genome sequence of the bacterial symbiont EPR9N from a vent mussel Bathymodiolus thermophilus.</title>
        <authorList>
            <person name="Won Y.-J."/>
        </authorList>
    </citation>
    <scope>NUCLEOTIDE SEQUENCE [LARGE SCALE GENOMIC DNA]</scope>
    <source>
        <strain evidence="3 4">EPR9N</strain>
    </source>
</reference>
<dbReference type="Pfam" id="PF11127">
    <property type="entry name" value="YgaP-like_TM"/>
    <property type="match status" value="1"/>
</dbReference>
<dbReference type="RefSeq" id="WP_306822005.1">
    <property type="nucleotide sequence ID" value="NZ_CAESAR020000137.1"/>
</dbReference>
<dbReference type="KEGG" id="bthg:MS2017_0399"/>